<dbReference type="GO" id="GO:0003755">
    <property type="term" value="F:peptidyl-prolyl cis-trans isomerase activity"/>
    <property type="evidence" value="ECO:0007669"/>
    <property type="project" value="UniProtKB-KW"/>
</dbReference>
<dbReference type="SUPFAM" id="SSF54534">
    <property type="entry name" value="FKBP-like"/>
    <property type="match status" value="2"/>
</dbReference>
<dbReference type="InterPro" id="IPR001179">
    <property type="entry name" value="PPIase_FKBP_dom"/>
</dbReference>
<dbReference type="PROSITE" id="PS50059">
    <property type="entry name" value="FKBP_PPIASE"/>
    <property type="match status" value="1"/>
</dbReference>
<reference evidence="7 8" key="1">
    <citation type="journal article" date="2005" name="PLoS Biol.">
        <title>The genomes of Oryza sativa: a history of duplications.</title>
        <authorList>
            <person name="Yu J."/>
            <person name="Wang J."/>
            <person name="Lin W."/>
            <person name="Li S."/>
            <person name="Li H."/>
            <person name="Zhou J."/>
            <person name="Ni P."/>
            <person name="Dong W."/>
            <person name="Hu S."/>
            <person name="Zeng C."/>
            <person name="Zhang J."/>
            <person name="Zhang Y."/>
            <person name="Li R."/>
            <person name="Xu Z."/>
            <person name="Li S."/>
            <person name="Li X."/>
            <person name="Zheng H."/>
            <person name="Cong L."/>
            <person name="Lin L."/>
            <person name="Yin J."/>
            <person name="Geng J."/>
            <person name="Li G."/>
            <person name="Shi J."/>
            <person name="Liu J."/>
            <person name="Lv H."/>
            <person name="Li J."/>
            <person name="Wang J."/>
            <person name="Deng Y."/>
            <person name="Ran L."/>
            <person name="Shi X."/>
            <person name="Wang X."/>
            <person name="Wu Q."/>
            <person name="Li C."/>
            <person name="Ren X."/>
            <person name="Wang J."/>
            <person name="Wang X."/>
            <person name="Li D."/>
            <person name="Liu D."/>
            <person name="Zhang X."/>
            <person name="Ji Z."/>
            <person name="Zhao W."/>
            <person name="Sun Y."/>
            <person name="Zhang Z."/>
            <person name="Bao J."/>
            <person name="Han Y."/>
            <person name="Dong L."/>
            <person name="Ji J."/>
            <person name="Chen P."/>
            <person name="Wu S."/>
            <person name="Liu J."/>
            <person name="Xiao Y."/>
            <person name="Bu D."/>
            <person name="Tan J."/>
            <person name="Yang L."/>
            <person name="Ye C."/>
            <person name="Zhang J."/>
            <person name="Xu J."/>
            <person name="Zhou Y."/>
            <person name="Yu Y."/>
            <person name="Zhang B."/>
            <person name="Zhuang S."/>
            <person name="Wei H."/>
            <person name="Liu B."/>
            <person name="Lei M."/>
            <person name="Yu H."/>
            <person name="Li Y."/>
            <person name="Xu H."/>
            <person name="Wei S."/>
            <person name="He X."/>
            <person name="Fang L."/>
            <person name="Zhang Z."/>
            <person name="Zhang Y."/>
            <person name="Huang X."/>
            <person name="Su Z."/>
            <person name="Tong W."/>
            <person name="Li J."/>
            <person name="Tong Z."/>
            <person name="Li S."/>
            <person name="Ye J."/>
            <person name="Wang L."/>
            <person name="Fang L."/>
            <person name="Lei T."/>
            <person name="Chen C."/>
            <person name="Chen H."/>
            <person name="Xu Z."/>
            <person name="Li H."/>
            <person name="Huang H."/>
            <person name="Zhang F."/>
            <person name="Xu H."/>
            <person name="Li N."/>
            <person name="Zhao C."/>
            <person name="Li S."/>
            <person name="Dong L."/>
            <person name="Huang Y."/>
            <person name="Li L."/>
            <person name="Xi Y."/>
            <person name="Qi Q."/>
            <person name="Li W."/>
            <person name="Zhang B."/>
            <person name="Hu W."/>
            <person name="Zhang Y."/>
            <person name="Tian X."/>
            <person name="Jiao Y."/>
            <person name="Liang X."/>
            <person name="Jin J."/>
            <person name="Gao L."/>
            <person name="Zheng W."/>
            <person name="Hao B."/>
            <person name="Liu S."/>
            <person name="Wang W."/>
            <person name="Yuan L."/>
            <person name="Cao M."/>
            <person name="McDermott J."/>
            <person name="Samudrala R."/>
            <person name="Wang J."/>
            <person name="Wong G.K."/>
            <person name="Yang H."/>
        </authorList>
    </citation>
    <scope>NUCLEOTIDE SEQUENCE [LARGE SCALE GENOMIC DNA]</scope>
    <source>
        <strain evidence="8">cv. 93-11</strain>
    </source>
</reference>
<keyword evidence="3 5" id="KW-0697">Rotamase</keyword>
<evidence type="ECO:0000256" key="4">
    <source>
        <dbReference type="ARBA" id="ARBA00023235"/>
    </source>
</evidence>
<accession>B8AAA1</accession>
<dbReference type="GO" id="GO:0005737">
    <property type="term" value="C:cytoplasm"/>
    <property type="evidence" value="ECO:0007669"/>
    <property type="project" value="TreeGrafter"/>
</dbReference>
<evidence type="ECO:0000256" key="5">
    <source>
        <dbReference type="PROSITE-ProRule" id="PRU00277"/>
    </source>
</evidence>
<dbReference type="EMBL" id="CM000126">
    <property type="protein sequence ID" value="EEC70901.1"/>
    <property type="molecule type" value="Genomic_DNA"/>
</dbReference>
<organism evidence="7 8">
    <name type="scientific">Oryza sativa subsp. indica</name>
    <name type="common">Rice</name>
    <dbReference type="NCBI Taxonomy" id="39946"/>
    <lineage>
        <taxon>Eukaryota</taxon>
        <taxon>Viridiplantae</taxon>
        <taxon>Streptophyta</taxon>
        <taxon>Embryophyta</taxon>
        <taxon>Tracheophyta</taxon>
        <taxon>Spermatophyta</taxon>
        <taxon>Magnoliopsida</taxon>
        <taxon>Liliopsida</taxon>
        <taxon>Poales</taxon>
        <taxon>Poaceae</taxon>
        <taxon>BOP clade</taxon>
        <taxon>Oryzoideae</taxon>
        <taxon>Oryzeae</taxon>
        <taxon>Oryzinae</taxon>
        <taxon>Oryza</taxon>
        <taxon>Oryza sativa</taxon>
    </lineage>
</organism>
<evidence type="ECO:0000256" key="3">
    <source>
        <dbReference type="ARBA" id="ARBA00023110"/>
    </source>
</evidence>
<dbReference type="HOGENOM" id="CLU_1055193_0_0_1"/>
<gene>
    <name evidence="7" type="ORF">OsI_02445</name>
</gene>
<proteinExistence type="predicted"/>
<dbReference type="AlphaFoldDB" id="B8AAA1"/>
<dbReference type="Proteomes" id="UP000007015">
    <property type="component" value="Chromosome 1"/>
</dbReference>
<sequence>MQAGEKAVFTIPPELAGTKSRCPADIPANLPPNQALQFDVELISLITITDILDNEGILKKTMKRGVGNDKPCDLDEVLVNYNACLEDGMSVSMSEGVEFNLAEGFFCPAFARAVETMTEGEEVVLIVKLECIGIRPGNVKAQEMSGQAFPEASLVIDTAAMHRGLEPFRPKEQDSIGWTTTTGAISSMRLKQGHKYRGGMIFVPPIARPGANVPTSRSPATQATRVVNTNRVTTNIENQINSGTTRKSLGSCFRSCLAPIVGPL</sequence>
<dbReference type="EC" id="5.2.1.8" evidence="2 5"/>
<evidence type="ECO:0000259" key="6">
    <source>
        <dbReference type="PROSITE" id="PS50059"/>
    </source>
</evidence>
<keyword evidence="8" id="KW-1185">Reference proteome</keyword>
<dbReference type="PANTHER" id="PTHR10516">
    <property type="entry name" value="PEPTIDYL-PROLYL CIS-TRANS ISOMERASE"/>
    <property type="match status" value="1"/>
</dbReference>
<dbReference type="Pfam" id="PF00254">
    <property type="entry name" value="FKBP_C"/>
    <property type="match status" value="2"/>
</dbReference>
<dbReference type="PANTHER" id="PTHR10516:SF458">
    <property type="entry name" value="PEPTIDYLPROLYL ISOMERASE"/>
    <property type="match status" value="1"/>
</dbReference>
<dbReference type="InterPro" id="IPR046357">
    <property type="entry name" value="PPIase_dom_sf"/>
</dbReference>
<evidence type="ECO:0000256" key="1">
    <source>
        <dbReference type="ARBA" id="ARBA00000971"/>
    </source>
</evidence>
<evidence type="ECO:0000256" key="2">
    <source>
        <dbReference type="ARBA" id="ARBA00013194"/>
    </source>
</evidence>
<dbReference type="Gene3D" id="3.10.50.40">
    <property type="match status" value="2"/>
</dbReference>
<keyword evidence="4 5" id="KW-0413">Isomerase</keyword>
<dbReference type="Gramene" id="BGIOSGA003772-TA">
    <property type="protein sequence ID" value="BGIOSGA003772-PA"/>
    <property type="gene ID" value="BGIOSGA003772"/>
</dbReference>
<feature type="domain" description="PPIase FKBP-type" evidence="6">
    <location>
        <begin position="1"/>
        <end position="46"/>
    </location>
</feature>
<comment type="catalytic activity">
    <reaction evidence="1 5">
        <text>[protein]-peptidylproline (omega=180) = [protein]-peptidylproline (omega=0)</text>
        <dbReference type="Rhea" id="RHEA:16237"/>
        <dbReference type="Rhea" id="RHEA-COMP:10747"/>
        <dbReference type="Rhea" id="RHEA-COMP:10748"/>
        <dbReference type="ChEBI" id="CHEBI:83833"/>
        <dbReference type="ChEBI" id="CHEBI:83834"/>
        <dbReference type="EC" id="5.2.1.8"/>
    </reaction>
</comment>
<dbReference type="InterPro" id="IPR050689">
    <property type="entry name" value="FKBP-type_PPIase"/>
</dbReference>
<protein>
    <recommendedName>
        <fullName evidence="2 5">peptidylprolyl isomerase</fullName>
        <ecNumber evidence="2 5">5.2.1.8</ecNumber>
    </recommendedName>
</protein>
<evidence type="ECO:0000313" key="7">
    <source>
        <dbReference type="EMBL" id="EEC70901.1"/>
    </source>
</evidence>
<name>B8AAA1_ORYSI</name>
<dbReference type="STRING" id="39946.B8AAA1"/>
<evidence type="ECO:0000313" key="8">
    <source>
        <dbReference type="Proteomes" id="UP000007015"/>
    </source>
</evidence>